<dbReference type="GO" id="GO:0003723">
    <property type="term" value="F:RNA binding"/>
    <property type="evidence" value="ECO:0007669"/>
    <property type="project" value="InterPro"/>
</dbReference>
<sequence length="79" mass="8573">MVSAPELKKYTSKKILITLNNNRQIQGILIGFDIFLNLNLTECVELSITSGKGNPIRDAVKIGSCVIRGNSVVSVELIA</sequence>
<dbReference type="GO" id="GO:0005685">
    <property type="term" value="C:U1 snRNP"/>
    <property type="evidence" value="ECO:0007669"/>
    <property type="project" value="TreeGrafter"/>
</dbReference>
<dbReference type="OrthoDB" id="2146at2759"/>
<dbReference type="PANTHER" id="PTHR10553">
    <property type="entry name" value="SMALL NUCLEAR RIBONUCLEOPROTEIN"/>
    <property type="match status" value="1"/>
</dbReference>
<evidence type="ECO:0000256" key="3">
    <source>
        <dbReference type="ARBA" id="ARBA00041356"/>
    </source>
</evidence>
<accession>A0A1E4T364</accession>
<keyword evidence="6" id="KW-1185">Reference proteome</keyword>
<evidence type="ECO:0000259" key="4">
    <source>
        <dbReference type="PROSITE" id="PS52002"/>
    </source>
</evidence>
<evidence type="ECO:0000313" key="5">
    <source>
        <dbReference type="EMBL" id="ODV86197.1"/>
    </source>
</evidence>
<name>A0A1E4T364_9ASCO</name>
<dbReference type="AlphaFoldDB" id="A0A1E4T364"/>
<evidence type="ECO:0000256" key="1">
    <source>
        <dbReference type="ARBA" id="ARBA00006850"/>
    </source>
</evidence>
<reference evidence="6" key="1">
    <citation type="submission" date="2016-04" db="EMBL/GenBank/DDBJ databases">
        <title>Comparative genomics of biotechnologically important yeasts.</title>
        <authorList>
            <consortium name="DOE Joint Genome Institute"/>
            <person name="Riley R."/>
            <person name="Haridas S."/>
            <person name="Wolfe K.H."/>
            <person name="Lopes M.R."/>
            <person name="Hittinger C.T."/>
            <person name="Goker M."/>
            <person name="Salamov A."/>
            <person name="Wisecaver J."/>
            <person name="Long T.M."/>
            <person name="Aerts A.L."/>
            <person name="Barry K."/>
            <person name="Choi C."/>
            <person name="Clum A."/>
            <person name="Coughlan A.Y."/>
            <person name="Deshpande S."/>
            <person name="Douglass A.P."/>
            <person name="Hanson S.J."/>
            <person name="Klenk H.-P."/>
            <person name="Labutti K."/>
            <person name="Lapidus A."/>
            <person name="Lindquist E."/>
            <person name="Lipzen A."/>
            <person name="Meier-Kolthoff J.P."/>
            <person name="Ohm R.A."/>
            <person name="Otillar R.P."/>
            <person name="Pangilinan J."/>
            <person name="Peng Y."/>
            <person name="Rokas A."/>
            <person name="Rosa C.A."/>
            <person name="Scheuner C."/>
            <person name="Sibirny A.A."/>
            <person name="Slot J.C."/>
            <person name="Stielow J.B."/>
            <person name="Sun H."/>
            <person name="Kurtzman C.P."/>
            <person name="Blackwell M."/>
            <person name="Grigoriev I.V."/>
            <person name="Jeffries T.W."/>
        </authorList>
    </citation>
    <scope>NUCLEOTIDE SEQUENCE [LARGE SCALE GENOMIC DNA]</scope>
    <source>
        <strain evidence="6">NRRL YB-2248</strain>
    </source>
</reference>
<dbReference type="GO" id="GO:0071013">
    <property type="term" value="C:catalytic step 2 spliceosome"/>
    <property type="evidence" value="ECO:0007669"/>
    <property type="project" value="TreeGrafter"/>
</dbReference>
<dbReference type="GO" id="GO:0005682">
    <property type="term" value="C:U5 snRNP"/>
    <property type="evidence" value="ECO:0007669"/>
    <property type="project" value="TreeGrafter"/>
</dbReference>
<dbReference type="Proteomes" id="UP000094801">
    <property type="component" value="Unassembled WGS sequence"/>
</dbReference>
<dbReference type="STRING" id="983967.A0A1E4T364"/>
<evidence type="ECO:0000313" key="6">
    <source>
        <dbReference type="Proteomes" id="UP000094801"/>
    </source>
</evidence>
<dbReference type="InterPro" id="IPR047575">
    <property type="entry name" value="Sm"/>
</dbReference>
<feature type="domain" description="Sm" evidence="4">
    <location>
        <begin position="2"/>
        <end position="79"/>
    </location>
</feature>
<dbReference type="SMART" id="SM00651">
    <property type="entry name" value="Sm"/>
    <property type="match status" value="1"/>
</dbReference>
<dbReference type="PANTHER" id="PTHR10553:SF2">
    <property type="entry name" value="SMALL NUCLEAR RIBONUCLEOPROTEIN G"/>
    <property type="match status" value="1"/>
</dbReference>
<dbReference type="InterPro" id="IPR044641">
    <property type="entry name" value="Lsm7/SmG-like"/>
</dbReference>
<dbReference type="GO" id="GO:0000398">
    <property type="term" value="P:mRNA splicing, via spliceosome"/>
    <property type="evidence" value="ECO:0007669"/>
    <property type="project" value="TreeGrafter"/>
</dbReference>
<dbReference type="GO" id="GO:0005687">
    <property type="term" value="C:U4 snRNP"/>
    <property type="evidence" value="ECO:0007669"/>
    <property type="project" value="TreeGrafter"/>
</dbReference>
<protein>
    <recommendedName>
        <fullName evidence="3">Sm protein G</fullName>
    </recommendedName>
</protein>
<gene>
    <name evidence="5" type="ORF">CANARDRAFT_196407</name>
</gene>
<evidence type="ECO:0000256" key="2">
    <source>
        <dbReference type="ARBA" id="ARBA00023274"/>
    </source>
</evidence>
<proteinExistence type="inferred from homology"/>
<dbReference type="Pfam" id="PF01423">
    <property type="entry name" value="LSM"/>
    <property type="match status" value="1"/>
</dbReference>
<dbReference type="GO" id="GO:0097526">
    <property type="term" value="C:spliceosomal tri-snRNP complex"/>
    <property type="evidence" value="ECO:0007669"/>
    <property type="project" value="TreeGrafter"/>
</dbReference>
<dbReference type="GO" id="GO:0005686">
    <property type="term" value="C:U2 snRNP"/>
    <property type="evidence" value="ECO:0007669"/>
    <property type="project" value="TreeGrafter"/>
</dbReference>
<organism evidence="5 6">
    <name type="scientific">[Candida] arabinofermentans NRRL YB-2248</name>
    <dbReference type="NCBI Taxonomy" id="983967"/>
    <lineage>
        <taxon>Eukaryota</taxon>
        <taxon>Fungi</taxon>
        <taxon>Dikarya</taxon>
        <taxon>Ascomycota</taxon>
        <taxon>Saccharomycotina</taxon>
        <taxon>Pichiomycetes</taxon>
        <taxon>Pichiales</taxon>
        <taxon>Pichiaceae</taxon>
        <taxon>Ogataea</taxon>
        <taxon>Ogataea/Candida clade</taxon>
    </lineage>
</organism>
<keyword evidence="2" id="KW-0687">Ribonucleoprotein</keyword>
<dbReference type="InterPro" id="IPR001163">
    <property type="entry name" value="Sm_dom_euk/arc"/>
</dbReference>
<dbReference type="PROSITE" id="PS52002">
    <property type="entry name" value="SM"/>
    <property type="match status" value="1"/>
</dbReference>
<dbReference type="GO" id="GO:0071011">
    <property type="term" value="C:precatalytic spliceosome"/>
    <property type="evidence" value="ECO:0007669"/>
    <property type="project" value="TreeGrafter"/>
</dbReference>
<dbReference type="GO" id="GO:0071004">
    <property type="term" value="C:U2-type prespliceosome"/>
    <property type="evidence" value="ECO:0007669"/>
    <property type="project" value="TreeGrafter"/>
</dbReference>
<dbReference type="SUPFAM" id="SSF50182">
    <property type="entry name" value="Sm-like ribonucleoproteins"/>
    <property type="match status" value="1"/>
</dbReference>
<dbReference type="GO" id="GO:0034719">
    <property type="term" value="C:SMN-Sm protein complex"/>
    <property type="evidence" value="ECO:0007669"/>
    <property type="project" value="TreeGrafter"/>
</dbReference>
<dbReference type="InterPro" id="IPR010920">
    <property type="entry name" value="LSM_dom_sf"/>
</dbReference>
<dbReference type="EMBL" id="KV453850">
    <property type="protein sequence ID" value="ODV86197.1"/>
    <property type="molecule type" value="Genomic_DNA"/>
</dbReference>
<dbReference type="Gene3D" id="2.30.30.100">
    <property type="match status" value="1"/>
</dbReference>
<comment type="similarity">
    <text evidence="1">Belongs to the snRNP Sm proteins family.</text>
</comment>